<evidence type="ECO:0000259" key="4">
    <source>
        <dbReference type="PROSITE" id="PS50110"/>
    </source>
</evidence>
<sequence length="125" mass="13871">MRIEDTTILITDDSILARKQLKDIISTLGTPVFVEATDGQSAIDKYKEVHPDLVFLDIVMPKKDGNDAIRDIMEFDPEATIIIASSVGTQSQLKNALEAGAKDFIQKPLDKEQVLAVVKRFLEGR</sequence>
<dbReference type="Gene3D" id="3.40.50.2300">
    <property type="match status" value="1"/>
</dbReference>
<comment type="function">
    <text evidence="2">May play the central regulatory role in sporulation. It may be an element of the effector pathway responsible for the activation of sporulation genes in response to nutritional stress. Spo0A may act in concert with spo0H (a sigma factor) to control the expression of some genes that are critical to the sporulation process.</text>
</comment>
<dbReference type="AlphaFoldDB" id="A0A0M6WLK0"/>
<proteinExistence type="predicted"/>
<dbReference type="PANTHER" id="PTHR43228">
    <property type="entry name" value="TWO-COMPONENT RESPONSE REGULATOR"/>
    <property type="match status" value="1"/>
</dbReference>
<gene>
    <name evidence="5" type="ORF">M72_05201</name>
</gene>
<dbReference type="SMART" id="SM00448">
    <property type="entry name" value="REC"/>
    <property type="match status" value="1"/>
</dbReference>
<dbReference type="PANTHER" id="PTHR43228:SF1">
    <property type="entry name" value="TWO-COMPONENT RESPONSE REGULATOR ARR22"/>
    <property type="match status" value="1"/>
</dbReference>
<dbReference type="Proteomes" id="UP000049979">
    <property type="component" value="Unassembled WGS sequence"/>
</dbReference>
<dbReference type="STRING" id="301302.ERS852420_00662"/>
<feature type="domain" description="Response regulatory" evidence="4">
    <location>
        <begin position="7"/>
        <end position="122"/>
    </location>
</feature>
<dbReference type="GO" id="GO:0000160">
    <property type="term" value="P:phosphorelay signal transduction system"/>
    <property type="evidence" value="ECO:0007669"/>
    <property type="project" value="InterPro"/>
</dbReference>
<keyword evidence="3" id="KW-0597">Phosphoprotein</keyword>
<evidence type="ECO:0000313" key="6">
    <source>
        <dbReference type="Proteomes" id="UP000049979"/>
    </source>
</evidence>
<dbReference type="RefSeq" id="WP_022047088.1">
    <property type="nucleotide sequence ID" value="NZ_CP173697.1"/>
</dbReference>
<evidence type="ECO:0000256" key="3">
    <source>
        <dbReference type="PROSITE-ProRule" id="PRU00169"/>
    </source>
</evidence>
<dbReference type="Pfam" id="PF00072">
    <property type="entry name" value="Response_reg"/>
    <property type="match status" value="1"/>
</dbReference>
<feature type="modified residue" description="4-aspartylphosphate" evidence="3">
    <location>
        <position position="57"/>
    </location>
</feature>
<name>A0A0M6WLK0_9FIRM</name>
<evidence type="ECO:0000256" key="1">
    <source>
        <dbReference type="ARBA" id="ARBA00018672"/>
    </source>
</evidence>
<dbReference type="OrthoDB" id="9790669at2"/>
<organism evidence="5 6">
    <name type="scientific">Roseburia faecis</name>
    <dbReference type="NCBI Taxonomy" id="301302"/>
    <lineage>
        <taxon>Bacteria</taxon>
        <taxon>Bacillati</taxon>
        <taxon>Bacillota</taxon>
        <taxon>Clostridia</taxon>
        <taxon>Lachnospirales</taxon>
        <taxon>Lachnospiraceae</taxon>
        <taxon>Roseburia</taxon>
    </lineage>
</organism>
<dbReference type="PROSITE" id="PS50110">
    <property type="entry name" value="RESPONSE_REGULATORY"/>
    <property type="match status" value="1"/>
</dbReference>
<dbReference type="InterPro" id="IPR001789">
    <property type="entry name" value="Sig_transdc_resp-reg_receiver"/>
</dbReference>
<reference evidence="6" key="1">
    <citation type="submission" date="2015-05" db="EMBL/GenBank/DDBJ databases">
        <authorList>
            <consortium name="Pathogen Informatics"/>
        </authorList>
    </citation>
    <scope>NUCLEOTIDE SEQUENCE [LARGE SCALE GENOMIC DNA]</scope>
    <source>
        <strain evidence="6">M72</strain>
    </source>
</reference>
<dbReference type="EMBL" id="CVRR01000019">
    <property type="protein sequence ID" value="CRL37896.1"/>
    <property type="molecule type" value="Genomic_DNA"/>
</dbReference>
<dbReference type="InterPro" id="IPR011006">
    <property type="entry name" value="CheY-like_superfamily"/>
</dbReference>
<protein>
    <recommendedName>
        <fullName evidence="1">Stage 0 sporulation protein A homolog</fullName>
    </recommendedName>
</protein>
<keyword evidence="6" id="KW-1185">Reference proteome</keyword>
<evidence type="ECO:0000313" key="5">
    <source>
        <dbReference type="EMBL" id="CRL37896.1"/>
    </source>
</evidence>
<accession>A0A0M6WLK0</accession>
<dbReference type="InterPro" id="IPR052048">
    <property type="entry name" value="ST_Response_Regulator"/>
</dbReference>
<evidence type="ECO:0000256" key="2">
    <source>
        <dbReference type="ARBA" id="ARBA00024867"/>
    </source>
</evidence>
<dbReference type="SUPFAM" id="SSF52172">
    <property type="entry name" value="CheY-like"/>
    <property type="match status" value="1"/>
</dbReference>